<dbReference type="InterPro" id="IPR037460">
    <property type="entry name" value="SEST-like"/>
</dbReference>
<sequence length="265" mass="28100">MPLRPTRPTILLAVLLALGWIAAGRIAEAAGSSYVALGDSYSSGLGTGAYVDRGCRRSTDAFPDRVAAARPGTALTSVACAGATTDDVLRRQLDALTTATSLVTLTIGGNDAGFTTVLVRCALPMWVARCGPPVERARRTIRRALPGRLDRLYAEIRRRAPAAIVVIAGYPRLFNGIDCGAATFFSRDDQRLLDGTADLLRDVTRGRARAAGFRFADVVPAFRGHAVCDRPEWLNGLSSPLRESFHPNAAGHAEGYAPAVLRAAG</sequence>
<gene>
    <name evidence="2" type="ORF">UFOPK3564_01777</name>
</gene>
<protein>
    <submittedName>
        <fullName evidence="2">Unannotated protein</fullName>
    </submittedName>
</protein>
<dbReference type="AlphaFoldDB" id="A0A6J7HUF0"/>
<proteinExistence type="predicted"/>
<accession>A0A6J7HUF0</accession>
<dbReference type="EMBL" id="CAFBMK010000101">
    <property type="protein sequence ID" value="CAB4919980.1"/>
    <property type="molecule type" value="Genomic_DNA"/>
</dbReference>
<organism evidence="2">
    <name type="scientific">freshwater metagenome</name>
    <dbReference type="NCBI Taxonomy" id="449393"/>
    <lineage>
        <taxon>unclassified sequences</taxon>
        <taxon>metagenomes</taxon>
        <taxon>ecological metagenomes</taxon>
    </lineage>
</organism>
<evidence type="ECO:0000259" key="1">
    <source>
        <dbReference type="Pfam" id="PF13472"/>
    </source>
</evidence>
<dbReference type="SUPFAM" id="SSF52266">
    <property type="entry name" value="SGNH hydrolase"/>
    <property type="match status" value="1"/>
</dbReference>
<dbReference type="CDD" id="cd01823">
    <property type="entry name" value="SEST_like"/>
    <property type="match status" value="1"/>
</dbReference>
<dbReference type="PANTHER" id="PTHR37981">
    <property type="entry name" value="LIPASE 2"/>
    <property type="match status" value="1"/>
</dbReference>
<feature type="domain" description="SGNH hydrolase-type esterase" evidence="1">
    <location>
        <begin position="36"/>
        <end position="253"/>
    </location>
</feature>
<name>A0A6J7HUF0_9ZZZZ</name>
<reference evidence="2" key="1">
    <citation type="submission" date="2020-05" db="EMBL/GenBank/DDBJ databases">
        <authorList>
            <person name="Chiriac C."/>
            <person name="Salcher M."/>
            <person name="Ghai R."/>
            <person name="Kavagutti S V."/>
        </authorList>
    </citation>
    <scope>NUCLEOTIDE SEQUENCE</scope>
</reference>
<dbReference type="Pfam" id="PF13472">
    <property type="entry name" value="Lipase_GDSL_2"/>
    <property type="match status" value="1"/>
</dbReference>
<dbReference type="PANTHER" id="PTHR37981:SF1">
    <property type="entry name" value="SGNH HYDROLASE-TYPE ESTERASE DOMAIN-CONTAINING PROTEIN"/>
    <property type="match status" value="1"/>
</dbReference>
<dbReference type="InterPro" id="IPR036514">
    <property type="entry name" value="SGNH_hydro_sf"/>
</dbReference>
<dbReference type="InterPro" id="IPR013830">
    <property type="entry name" value="SGNH_hydro"/>
</dbReference>
<dbReference type="GO" id="GO:0019433">
    <property type="term" value="P:triglyceride catabolic process"/>
    <property type="evidence" value="ECO:0007669"/>
    <property type="project" value="TreeGrafter"/>
</dbReference>
<dbReference type="GO" id="GO:0004806">
    <property type="term" value="F:triacylglycerol lipase activity"/>
    <property type="evidence" value="ECO:0007669"/>
    <property type="project" value="TreeGrafter"/>
</dbReference>
<dbReference type="Gene3D" id="3.40.50.1110">
    <property type="entry name" value="SGNH hydrolase"/>
    <property type="match status" value="1"/>
</dbReference>
<evidence type="ECO:0000313" key="2">
    <source>
        <dbReference type="EMBL" id="CAB4919980.1"/>
    </source>
</evidence>